<keyword evidence="4" id="KW-1185">Reference proteome</keyword>
<dbReference type="Proteomes" id="UP000326554">
    <property type="component" value="Unassembled WGS sequence"/>
</dbReference>
<dbReference type="AlphaFoldDB" id="A0A5J5GAE3"/>
<name>A0A5J5GAE3_9RHOB</name>
<reference evidence="3 4" key="1">
    <citation type="submission" date="2019-09" db="EMBL/GenBank/DDBJ databases">
        <authorList>
            <person name="Park J.-S."/>
            <person name="Choi H.-J."/>
        </authorList>
    </citation>
    <scope>NUCLEOTIDE SEQUENCE [LARGE SCALE GENOMIC DNA]</scope>
    <source>
        <strain evidence="3 4">176SS1-4</strain>
    </source>
</reference>
<accession>A0A5J5GAE3</accession>
<dbReference type="RefSeq" id="WP_150446920.1">
    <property type="nucleotide sequence ID" value="NZ_VYQE01000010.1"/>
</dbReference>
<evidence type="ECO:0000313" key="3">
    <source>
        <dbReference type="EMBL" id="KAA9004772.1"/>
    </source>
</evidence>
<dbReference type="CDD" id="cd00118">
    <property type="entry name" value="LysM"/>
    <property type="match status" value="1"/>
</dbReference>
<sequence>MRRTLTILAAAFACPAFAQSDCGATYQAGPGETVNEISGRCGIPLERLYELNPDLGNATNVPVETVLRLKESAEVPGPGDVAWIVGPKGEVEAD</sequence>
<dbReference type="InterPro" id="IPR036779">
    <property type="entry name" value="LysM_dom_sf"/>
</dbReference>
<feature type="chain" id="PRO_5023850877" evidence="1">
    <location>
        <begin position="19"/>
        <end position="94"/>
    </location>
</feature>
<feature type="domain" description="LysM" evidence="2">
    <location>
        <begin position="24"/>
        <end position="69"/>
    </location>
</feature>
<dbReference type="Gene3D" id="3.10.350.10">
    <property type="entry name" value="LysM domain"/>
    <property type="match status" value="1"/>
</dbReference>
<gene>
    <name evidence="3" type="ORF">F3S47_19140</name>
</gene>
<dbReference type="EMBL" id="VYQE01000010">
    <property type="protein sequence ID" value="KAA9004772.1"/>
    <property type="molecule type" value="Genomic_DNA"/>
</dbReference>
<evidence type="ECO:0000313" key="4">
    <source>
        <dbReference type="Proteomes" id="UP000326554"/>
    </source>
</evidence>
<dbReference type="InterPro" id="IPR018392">
    <property type="entry name" value="LysM"/>
</dbReference>
<organism evidence="3 4">
    <name type="scientific">Histidinibacterium aquaticum</name>
    <dbReference type="NCBI Taxonomy" id="2613962"/>
    <lineage>
        <taxon>Bacteria</taxon>
        <taxon>Pseudomonadati</taxon>
        <taxon>Pseudomonadota</taxon>
        <taxon>Alphaproteobacteria</taxon>
        <taxon>Rhodobacterales</taxon>
        <taxon>Paracoccaceae</taxon>
        <taxon>Histidinibacterium</taxon>
    </lineage>
</organism>
<proteinExistence type="predicted"/>
<dbReference type="PROSITE" id="PS51782">
    <property type="entry name" value="LYSM"/>
    <property type="match status" value="1"/>
</dbReference>
<feature type="signal peptide" evidence="1">
    <location>
        <begin position="1"/>
        <end position="18"/>
    </location>
</feature>
<evidence type="ECO:0000259" key="2">
    <source>
        <dbReference type="PROSITE" id="PS51782"/>
    </source>
</evidence>
<comment type="caution">
    <text evidence="3">The sequence shown here is derived from an EMBL/GenBank/DDBJ whole genome shotgun (WGS) entry which is preliminary data.</text>
</comment>
<evidence type="ECO:0000256" key="1">
    <source>
        <dbReference type="SAM" id="SignalP"/>
    </source>
</evidence>
<keyword evidence="1" id="KW-0732">Signal</keyword>
<protein>
    <submittedName>
        <fullName evidence="3">LysM peptidoglycan-binding domain-containing protein</fullName>
    </submittedName>
</protein>